<dbReference type="Pfam" id="PF02752">
    <property type="entry name" value="Arrestin_C"/>
    <property type="match status" value="1"/>
</dbReference>
<evidence type="ECO:0000256" key="2">
    <source>
        <dbReference type="ARBA" id="ARBA00022606"/>
    </source>
</evidence>
<dbReference type="GO" id="GO:0005737">
    <property type="term" value="C:cytoplasm"/>
    <property type="evidence" value="ECO:0007669"/>
    <property type="project" value="TreeGrafter"/>
</dbReference>
<dbReference type="PANTHER" id="PTHR11188:SF167">
    <property type="entry name" value="ARRESTIN C-TERMINAL-LIKE DOMAIN-CONTAINING PROTEIN-RELATED"/>
    <property type="match status" value="1"/>
</dbReference>
<evidence type="ECO:0000259" key="3">
    <source>
        <dbReference type="SMART" id="SM01017"/>
    </source>
</evidence>
<dbReference type="InterPro" id="IPR011021">
    <property type="entry name" value="Arrestin-like_N"/>
</dbReference>
<feature type="domain" description="Arrestin C-terminal-like" evidence="3">
    <location>
        <begin position="175"/>
        <end position="307"/>
    </location>
</feature>
<name>A0A6M2DGV3_XENCH</name>
<evidence type="ECO:0000256" key="1">
    <source>
        <dbReference type="ARBA" id="ARBA00005298"/>
    </source>
</evidence>
<protein>
    <submittedName>
        <fullName evidence="4">Putative arrestin domain-containing protein 3</fullName>
    </submittedName>
</protein>
<dbReference type="InterPro" id="IPR050357">
    <property type="entry name" value="Arrestin_domain-protein"/>
</dbReference>
<dbReference type="AlphaFoldDB" id="A0A6M2DGV3"/>
<keyword evidence="2" id="KW-0716">Sensory transduction</keyword>
<dbReference type="InterPro" id="IPR014752">
    <property type="entry name" value="Arrestin-like_C"/>
</dbReference>
<comment type="similarity">
    <text evidence="1">Belongs to the arrestin family.</text>
</comment>
<dbReference type="Pfam" id="PF00339">
    <property type="entry name" value="Arrestin_N"/>
    <property type="match status" value="1"/>
</dbReference>
<accession>A0A6M2DGV3</accession>
<dbReference type="Gene3D" id="2.60.40.640">
    <property type="match status" value="2"/>
</dbReference>
<dbReference type="InterPro" id="IPR014756">
    <property type="entry name" value="Ig_E-set"/>
</dbReference>
<dbReference type="GO" id="GO:0015031">
    <property type="term" value="P:protein transport"/>
    <property type="evidence" value="ECO:0007669"/>
    <property type="project" value="TreeGrafter"/>
</dbReference>
<dbReference type="InterPro" id="IPR011022">
    <property type="entry name" value="Arrestin_C-like"/>
</dbReference>
<dbReference type="SUPFAM" id="SSF81296">
    <property type="entry name" value="E set domains"/>
    <property type="match status" value="2"/>
</dbReference>
<dbReference type="EMBL" id="GIIL01001388">
    <property type="protein sequence ID" value="NOV45114.1"/>
    <property type="molecule type" value="Transcribed_RNA"/>
</dbReference>
<organism evidence="4">
    <name type="scientific">Xenopsylla cheopis</name>
    <name type="common">Oriental rat flea</name>
    <name type="synonym">Pulex cheopis</name>
    <dbReference type="NCBI Taxonomy" id="163159"/>
    <lineage>
        <taxon>Eukaryota</taxon>
        <taxon>Metazoa</taxon>
        <taxon>Ecdysozoa</taxon>
        <taxon>Arthropoda</taxon>
        <taxon>Hexapoda</taxon>
        <taxon>Insecta</taxon>
        <taxon>Pterygota</taxon>
        <taxon>Neoptera</taxon>
        <taxon>Endopterygota</taxon>
        <taxon>Siphonaptera</taxon>
        <taxon>Pulicidae</taxon>
        <taxon>Xenopsyllinae</taxon>
        <taxon>Xenopsylla</taxon>
    </lineage>
</organism>
<evidence type="ECO:0000313" key="4">
    <source>
        <dbReference type="EMBL" id="NOV45114.1"/>
    </source>
</evidence>
<reference evidence="4" key="1">
    <citation type="submission" date="2020-03" db="EMBL/GenBank/DDBJ databases">
        <title>Transcriptomic Profiling of the Digestive Tract of the Rat Flea, Xenopsylla cheopis, Following Blood Feeding and Infection with Yersinia pestis.</title>
        <authorList>
            <person name="Bland D.M."/>
            <person name="Martens C.A."/>
            <person name="Virtaneva K."/>
            <person name="Kanakabandi K."/>
            <person name="Long D."/>
            <person name="Rosenke R."/>
            <person name="Saturday G.A."/>
            <person name="Hoyt F.H."/>
            <person name="Bruno D.P."/>
            <person name="Ribeiro J.M.C."/>
            <person name="Hinnebusch J."/>
        </authorList>
    </citation>
    <scope>NUCLEOTIDE SEQUENCE</scope>
</reference>
<dbReference type="PANTHER" id="PTHR11188">
    <property type="entry name" value="ARRESTIN DOMAIN CONTAINING PROTEIN"/>
    <property type="match status" value="1"/>
</dbReference>
<dbReference type="SMART" id="SM01017">
    <property type="entry name" value="Arrestin_C"/>
    <property type="match status" value="1"/>
</dbReference>
<sequence>MSSVSCEIVFDNNPLGIFQAGQFLTGRVVLTLIRDKEVDGVNLRILGQANCGWTRRELATDKIKSGKPQTRNVRYHAEEIYCDTITDLVQHVNLKAGKHTYSFSCALPKNLPCSFEGSHGNVRYTAVVTFKRHQGVDSKYKTIFRIQSAQDLNKDPSHKIGVKNEAFKKFWGGLTGGPLTISAEIIRSGYVPGEPLEIRTHVMNNSGVSVLAMRYYLQKVISYHSSSPIRRSISEKYTIAESSGPGVGAYKRTQLVHTIIVPHDHPPKLDTCSIIDIKYLVKVEAKVSTIHRNLKLSLPIALGTKPIDGVYYVQTHTAPSEHLEPPPTYEESEGMYRNKNTTKLRKDASNSNSGFICYYEQHSHQQ</sequence>
<proteinExistence type="inferred from homology"/>